<name>A0A1H0C1M3_9RHOB</name>
<dbReference type="GO" id="GO:0005737">
    <property type="term" value="C:cytoplasm"/>
    <property type="evidence" value="ECO:0007669"/>
    <property type="project" value="TreeGrafter"/>
</dbReference>
<evidence type="ECO:0000259" key="2">
    <source>
        <dbReference type="Pfam" id="PF00248"/>
    </source>
</evidence>
<evidence type="ECO:0000256" key="1">
    <source>
        <dbReference type="ARBA" id="ARBA00023002"/>
    </source>
</evidence>
<dbReference type="InterPro" id="IPR023210">
    <property type="entry name" value="NADP_OxRdtase_dom"/>
</dbReference>
<dbReference type="AlphaFoldDB" id="A0A1H0C1M3"/>
<protein>
    <submittedName>
        <fullName evidence="3">Predicted oxidoreductase</fullName>
    </submittedName>
</protein>
<dbReference type="SUPFAM" id="SSF51430">
    <property type="entry name" value="NAD(P)-linked oxidoreductase"/>
    <property type="match status" value="1"/>
</dbReference>
<dbReference type="PANTHER" id="PTHR43625:SF40">
    <property type="entry name" value="ALDO-KETO REDUCTASE YAKC [NADP(+)]"/>
    <property type="match status" value="1"/>
</dbReference>
<dbReference type="GO" id="GO:0016491">
    <property type="term" value="F:oxidoreductase activity"/>
    <property type="evidence" value="ECO:0007669"/>
    <property type="project" value="UniProtKB-KW"/>
</dbReference>
<sequence length="333" mass="35343">MTTLPGRKIGGATTSALGIGAMSFAEFYGPTTEENSYAILDAAMELGVRHIDTSNVYGMGRSERAIGAWLAANPGARAQLHIATKGGITRDAEGNRRFDNTLAHLEAELDQSLERMGIDCVDLYYIHRRQADMPIEDATGALAALVEKGKTKSIGFSEIAPSSLRRAHAVHPVAAVQSEYSLATRAPELGLVQACADLGVALVAFSPVGRSLLTDRPLNAGAVAELPFLRENPRFQAPNLAANLAATDRFRALAAEMGVPAAALAIGWVLAQGDHVLPIPGTRSVGHFRELVQGVTLELSADDIARIEAALPVGWAHGDRYSAGQWVGPERFC</sequence>
<keyword evidence="1" id="KW-0560">Oxidoreductase</keyword>
<dbReference type="InterPro" id="IPR050791">
    <property type="entry name" value="Aldo-Keto_reductase"/>
</dbReference>
<proteinExistence type="predicted"/>
<dbReference type="Gene3D" id="3.20.20.100">
    <property type="entry name" value="NADP-dependent oxidoreductase domain"/>
    <property type="match status" value="1"/>
</dbReference>
<organism evidence="3 4">
    <name type="scientific">Lutimaribacter pacificus</name>
    <dbReference type="NCBI Taxonomy" id="391948"/>
    <lineage>
        <taxon>Bacteria</taxon>
        <taxon>Pseudomonadati</taxon>
        <taxon>Pseudomonadota</taxon>
        <taxon>Alphaproteobacteria</taxon>
        <taxon>Rhodobacterales</taxon>
        <taxon>Roseobacteraceae</taxon>
        <taxon>Lutimaribacter</taxon>
    </lineage>
</organism>
<dbReference type="OrthoDB" id="9803483at2"/>
<dbReference type="Proteomes" id="UP000324252">
    <property type="component" value="Unassembled WGS sequence"/>
</dbReference>
<evidence type="ECO:0000313" key="3">
    <source>
        <dbReference type="EMBL" id="SHJ49835.1"/>
    </source>
</evidence>
<dbReference type="InterPro" id="IPR036812">
    <property type="entry name" value="NAD(P)_OxRdtase_dom_sf"/>
</dbReference>
<gene>
    <name evidence="3" type="ORF">SAMN05444142_101445</name>
</gene>
<dbReference type="Pfam" id="PF00248">
    <property type="entry name" value="Aldo_ket_red"/>
    <property type="match status" value="1"/>
</dbReference>
<evidence type="ECO:0000313" key="4">
    <source>
        <dbReference type="Proteomes" id="UP000324252"/>
    </source>
</evidence>
<accession>A0A1H0C1M3</accession>
<dbReference type="EMBL" id="FQZZ01000001">
    <property type="protein sequence ID" value="SHJ49835.1"/>
    <property type="molecule type" value="Genomic_DNA"/>
</dbReference>
<feature type="domain" description="NADP-dependent oxidoreductase" evidence="2">
    <location>
        <begin position="17"/>
        <end position="310"/>
    </location>
</feature>
<reference evidence="3 4" key="1">
    <citation type="submission" date="2016-11" db="EMBL/GenBank/DDBJ databases">
        <authorList>
            <person name="Varghese N."/>
            <person name="Submissions S."/>
        </authorList>
    </citation>
    <scope>NUCLEOTIDE SEQUENCE [LARGE SCALE GENOMIC DNA]</scope>
    <source>
        <strain evidence="3 4">DSM 29620</strain>
    </source>
</reference>
<dbReference type="PANTHER" id="PTHR43625">
    <property type="entry name" value="AFLATOXIN B1 ALDEHYDE REDUCTASE"/>
    <property type="match status" value="1"/>
</dbReference>
<keyword evidence="4" id="KW-1185">Reference proteome</keyword>